<keyword evidence="6" id="KW-0732">Signal</keyword>
<dbReference type="InterPro" id="IPR038445">
    <property type="entry name" value="NCDase_C_sf"/>
</dbReference>
<keyword evidence="2 4" id="KW-0378">Hydrolase</keyword>
<evidence type="ECO:0000256" key="3">
    <source>
        <dbReference type="PIRSR" id="PIRSR606823-2"/>
    </source>
</evidence>
<feature type="binding site" evidence="3">
    <location>
        <position position="489"/>
    </location>
    <ligand>
        <name>Zn(2+)</name>
        <dbReference type="ChEBI" id="CHEBI:29105"/>
    </ligand>
</feature>
<dbReference type="InterPro" id="IPR031331">
    <property type="entry name" value="NEUT/ALK_ceramidase_C"/>
</dbReference>
<dbReference type="PROSITE" id="PS51318">
    <property type="entry name" value="TAT"/>
    <property type="match status" value="1"/>
</dbReference>
<feature type="chain" id="PRO_5039457918" description="Neutral ceramidase" evidence="6">
    <location>
        <begin position="18"/>
        <end position="682"/>
    </location>
</feature>
<protein>
    <recommendedName>
        <fullName evidence="4">Neutral ceramidase</fullName>
        <ecNumber evidence="4">3.5.1.23</ecNumber>
    </recommendedName>
</protein>
<feature type="binding site" evidence="3">
    <location>
        <position position="243"/>
    </location>
    <ligand>
        <name>Zn(2+)</name>
        <dbReference type="ChEBI" id="CHEBI:29105"/>
    </ligand>
</feature>
<keyword evidence="3" id="KW-0862">Zinc</keyword>
<evidence type="ECO:0000256" key="6">
    <source>
        <dbReference type="SAM" id="SignalP"/>
    </source>
</evidence>
<feature type="binding site" evidence="3">
    <location>
        <position position="135"/>
    </location>
    <ligand>
        <name>Zn(2+)</name>
        <dbReference type="ChEBI" id="CHEBI:29105"/>
    </ligand>
</feature>
<dbReference type="PANTHER" id="PTHR12670">
    <property type="entry name" value="CERAMIDASE"/>
    <property type="match status" value="1"/>
</dbReference>
<keyword evidence="4" id="KW-0746">Sphingolipid metabolism</keyword>
<dbReference type="Pfam" id="PF17048">
    <property type="entry name" value="Ceramidse_alk_C"/>
    <property type="match status" value="1"/>
</dbReference>
<comment type="similarity">
    <text evidence="1 4">Belongs to the neutral ceramidase family.</text>
</comment>
<gene>
    <name evidence="9" type="ORF">BKA16_002672</name>
</gene>
<comment type="caution">
    <text evidence="9">The sequence shown here is derived from an EMBL/GenBank/DDBJ whole genome shotgun (WGS) entry which is preliminary data.</text>
</comment>
<name>A0A840F7C7_9ACTN</name>
<sequence length="682" mass="73388">MSDVTRRSFLHTSAVGAAAVAATAGLGAAAADHPGRAAAAGGYLVGAGKGDMTGAVANQGMMGYSDLSQVADGLLQRTWARAYIIADAATGKRVLFITADIACVFTSHHNTLLAELRKRYGYTYDVHNVNVNATHNHNSCGGTSWDYAYVLAAKGHRHNSLRAEVDGLLDAVQQAHDSLAPGTVELGHTELHDASANRSYQAFVLNPESDRRHFPQHIDPQVTAIRLRRGGATIGEITWFATHGTSLTDANTLISSDNKGYAAYLAEQRDPNVVSAHAQTNAGDMTPNLWVRKMHPGGPTSNHRSNRIIIGRRQDQAGQRALASARPMTVGGVDAATRYVDMANVEISGHYTPHGKSARTSPAMMGAAAAATSQEENTRSQLGFLNEGVRNEFAMALGAGATPTPPQWIADTQAPKAILFPLGIMPPRSWIEQRLPLQLMRIGDLVLAALPTESTIVAGLRVRRLVADAMKVPLENVLLQGYSNGYSQYVTTPEEYVSQQYEGGETLFGRWTLCAYMQEIDAMARAMKRGATRPAGARPADRSDLQPDLLGPQPADTPMPGKRFGQVVSTVPSTAKQGSTVSVSFCAAYPSNRVRRGGEMYCSVERFTGSRWETVYDDDHECTEMRWVRPGGSPSASKVTVTWRVPRNAAAGDYRIRYFGDVKAPSGKLREISGATGRIKVG</sequence>
<keyword evidence="3" id="KW-0479">Metal-binding</keyword>
<dbReference type="GO" id="GO:0046514">
    <property type="term" value="P:ceramide catabolic process"/>
    <property type="evidence" value="ECO:0007669"/>
    <property type="project" value="InterPro"/>
</dbReference>
<evidence type="ECO:0000256" key="1">
    <source>
        <dbReference type="ARBA" id="ARBA00009835"/>
    </source>
</evidence>
<dbReference type="Proteomes" id="UP000551501">
    <property type="component" value="Unassembled WGS sequence"/>
</dbReference>
<dbReference type="InterPro" id="IPR006311">
    <property type="entry name" value="TAT_signal"/>
</dbReference>
<keyword evidence="10" id="KW-1185">Reference proteome</keyword>
<comment type="catalytic activity">
    <reaction evidence="4">
        <text>an N-acylsphing-4-enine + H2O = sphing-4-enine + a fatty acid</text>
        <dbReference type="Rhea" id="RHEA:20856"/>
        <dbReference type="ChEBI" id="CHEBI:15377"/>
        <dbReference type="ChEBI" id="CHEBI:28868"/>
        <dbReference type="ChEBI" id="CHEBI:52639"/>
        <dbReference type="ChEBI" id="CHEBI:57756"/>
        <dbReference type="EC" id="3.5.1.23"/>
    </reaction>
</comment>
<evidence type="ECO:0000259" key="7">
    <source>
        <dbReference type="Pfam" id="PF04734"/>
    </source>
</evidence>
<feature type="domain" description="Neutral/alkaline non-lysosomal ceramidase C-terminal" evidence="8">
    <location>
        <begin position="522"/>
        <end position="678"/>
    </location>
</feature>
<evidence type="ECO:0000256" key="2">
    <source>
        <dbReference type="ARBA" id="ARBA00022801"/>
    </source>
</evidence>
<dbReference type="GO" id="GO:0046872">
    <property type="term" value="F:metal ion binding"/>
    <property type="evidence" value="ECO:0007669"/>
    <property type="project" value="UniProtKB-KW"/>
</dbReference>
<dbReference type="InterPro" id="IPR006823">
    <property type="entry name" value="Ceramidase_alk"/>
</dbReference>
<comment type="cofactor">
    <cofactor evidence="3">
        <name>Zn(2+)</name>
        <dbReference type="ChEBI" id="CHEBI:29105"/>
    </cofactor>
    <text evidence="3">Binds 1 zinc ion per subunit.</text>
</comment>
<dbReference type="EMBL" id="JACIFP010000001">
    <property type="protein sequence ID" value="MBB4136120.1"/>
    <property type="molecule type" value="Genomic_DNA"/>
</dbReference>
<dbReference type="GO" id="GO:0017040">
    <property type="term" value="F:N-acylsphingosine amidohydrolase activity"/>
    <property type="evidence" value="ECO:0007669"/>
    <property type="project" value="UniProtKB-UniRule"/>
</dbReference>
<dbReference type="Gene3D" id="2.60.40.2300">
    <property type="entry name" value="Neutral/alkaline non-lysosomal ceramidase, C-terminal domain"/>
    <property type="match status" value="1"/>
</dbReference>
<feature type="signal peptide" evidence="6">
    <location>
        <begin position="1"/>
        <end position="17"/>
    </location>
</feature>
<evidence type="ECO:0000313" key="10">
    <source>
        <dbReference type="Proteomes" id="UP000551501"/>
    </source>
</evidence>
<feature type="domain" description="Neutral/alkaline non-lysosomal ceramidase N-terminal" evidence="7">
    <location>
        <begin position="43"/>
        <end position="518"/>
    </location>
</feature>
<organism evidence="9 10">
    <name type="scientific">Gordonia humi</name>
    <dbReference type="NCBI Taxonomy" id="686429"/>
    <lineage>
        <taxon>Bacteria</taxon>
        <taxon>Bacillati</taxon>
        <taxon>Actinomycetota</taxon>
        <taxon>Actinomycetes</taxon>
        <taxon>Mycobacteriales</taxon>
        <taxon>Gordoniaceae</taxon>
        <taxon>Gordonia</taxon>
    </lineage>
</organism>
<dbReference type="EC" id="3.5.1.23" evidence="4"/>
<accession>A0A840F7C7</accession>
<dbReference type="InterPro" id="IPR031329">
    <property type="entry name" value="NEUT/ALK_ceramidase_N"/>
</dbReference>
<dbReference type="PANTHER" id="PTHR12670:SF1">
    <property type="entry name" value="NEUTRAL CERAMIDASE"/>
    <property type="match status" value="1"/>
</dbReference>
<evidence type="ECO:0000256" key="5">
    <source>
        <dbReference type="SAM" id="MobiDB-lite"/>
    </source>
</evidence>
<feature type="binding site" evidence="3">
    <location>
        <position position="453"/>
    </location>
    <ligand>
        <name>Zn(2+)</name>
        <dbReference type="ChEBI" id="CHEBI:29105"/>
    </ligand>
</feature>
<feature type="region of interest" description="Disordered" evidence="5">
    <location>
        <begin position="530"/>
        <end position="560"/>
    </location>
</feature>
<evidence type="ECO:0000313" key="9">
    <source>
        <dbReference type="EMBL" id="MBB4136120.1"/>
    </source>
</evidence>
<dbReference type="GO" id="GO:0005576">
    <property type="term" value="C:extracellular region"/>
    <property type="evidence" value="ECO:0007669"/>
    <property type="project" value="TreeGrafter"/>
</dbReference>
<dbReference type="GO" id="GO:0042759">
    <property type="term" value="P:long-chain fatty acid biosynthetic process"/>
    <property type="evidence" value="ECO:0007669"/>
    <property type="project" value="TreeGrafter"/>
</dbReference>
<reference evidence="9 10" key="1">
    <citation type="submission" date="2020-08" db="EMBL/GenBank/DDBJ databases">
        <title>Sequencing the genomes of 1000 actinobacteria strains.</title>
        <authorList>
            <person name="Klenk H.-P."/>
        </authorList>
    </citation>
    <scope>NUCLEOTIDE SEQUENCE [LARGE SCALE GENOMIC DNA]</scope>
    <source>
        <strain evidence="9 10">DSM 45298</strain>
    </source>
</reference>
<dbReference type="RefSeq" id="WP_183371095.1">
    <property type="nucleotide sequence ID" value="NZ_BAABHL010000003.1"/>
</dbReference>
<evidence type="ECO:0000256" key="4">
    <source>
        <dbReference type="RuleBase" id="RU366019"/>
    </source>
</evidence>
<keyword evidence="4" id="KW-0443">Lipid metabolism</keyword>
<proteinExistence type="inferred from homology"/>
<dbReference type="GO" id="GO:0016020">
    <property type="term" value="C:membrane"/>
    <property type="evidence" value="ECO:0007669"/>
    <property type="project" value="GOC"/>
</dbReference>
<dbReference type="Pfam" id="PF04734">
    <property type="entry name" value="Ceramidase_alk"/>
    <property type="match status" value="1"/>
</dbReference>
<dbReference type="AlphaFoldDB" id="A0A840F7C7"/>
<dbReference type="GO" id="GO:0046512">
    <property type="term" value="P:sphingosine biosynthetic process"/>
    <property type="evidence" value="ECO:0007669"/>
    <property type="project" value="TreeGrafter"/>
</dbReference>
<evidence type="ECO:0000259" key="8">
    <source>
        <dbReference type="Pfam" id="PF17048"/>
    </source>
</evidence>